<keyword evidence="2" id="KW-0732">Signal</keyword>
<feature type="chain" id="PRO_5042248066" evidence="2">
    <location>
        <begin position="19"/>
        <end position="221"/>
    </location>
</feature>
<sequence length="221" mass="23559">MKVTSLLLQAASIGSVLSAALPLTPGLNGPALERRKHSAPGPTTQINGCLEPGCHHIRKKDIVEPAGEPALETRGKARTSGETDVHYRREAKHAAPSQTIQSGGPLRPHAARDVQDAEEPVLETRDPKRSAGHGTNFQTHGKLHPQRDVAEEAVQVPDIVSRPTRGAGGVNFQTHGCLRPGCNINGRDAVEEPSQEPALEARAHKHAAPSTSFQTHGKLHP</sequence>
<dbReference type="Proteomes" id="UP001232148">
    <property type="component" value="Unassembled WGS sequence"/>
</dbReference>
<dbReference type="AlphaFoldDB" id="A0AAD9HC02"/>
<evidence type="ECO:0000256" key="2">
    <source>
        <dbReference type="SAM" id="SignalP"/>
    </source>
</evidence>
<reference evidence="3" key="1">
    <citation type="submission" date="2021-06" db="EMBL/GenBank/DDBJ databases">
        <title>Comparative genomics, transcriptomics and evolutionary studies reveal genomic signatures of adaptation to plant cell wall in hemibiotrophic fungi.</title>
        <authorList>
            <consortium name="DOE Joint Genome Institute"/>
            <person name="Baroncelli R."/>
            <person name="Diaz J.F."/>
            <person name="Benocci T."/>
            <person name="Peng M."/>
            <person name="Battaglia E."/>
            <person name="Haridas S."/>
            <person name="Andreopoulos W."/>
            <person name="Labutti K."/>
            <person name="Pangilinan J."/>
            <person name="Floch G.L."/>
            <person name="Makela M.R."/>
            <person name="Henrissat B."/>
            <person name="Grigoriev I.V."/>
            <person name="Crouch J.A."/>
            <person name="De Vries R.P."/>
            <person name="Sukno S.A."/>
            <person name="Thon M.R."/>
        </authorList>
    </citation>
    <scope>NUCLEOTIDE SEQUENCE</scope>
    <source>
        <strain evidence="3">MAFF235873</strain>
    </source>
</reference>
<proteinExistence type="predicted"/>
<organism evidence="3 4">
    <name type="scientific">Colletotrichum zoysiae</name>
    <dbReference type="NCBI Taxonomy" id="1216348"/>
    <lineage>
        <taxon>Eukaryota</taxon>
        <taxon>Fungi</taxon>
        <taxon>Dikarya</taxon>
        <taxon>Ascomycota</taxon>
        <taxon>Pezizomycotina</taxon>
        <taxon>Sordariomycetes</taxon>
        <taxon>Hypocreomycetidae</taxon>
        <taxon>Glomerellales</taxon>
        <taxon>Glomerellaceae</taxon>
        <taxon>Colletotrichum</taxon>
        <taxon>Colletotrichum graminicola species complex</taxon>
    </lineage>
</organism>
<feature type="region of interest" description="Disordered" evidence="1">
    <location>
        <begin position="89"/>
        <end position="148"/>
    </location>
</feature>
<gene>
    <name evidence="3" type="ORF">LX32DRAFT_642156</name>
</gene>
<dbReference type="EMBL" id="MU842922">
    <property type="protein sequence ID" value="KAK2026063.1"/>
    <property type="molecule type" value="Genomic_DNA"/>
</dbReference>
<feature type="region of interest" description="Disordered" evidence="1">
    <location>
        <begin position="188"/>
        <end position="221"/>
    </location>
</feature>
<accession>A0AAD9HC02</accession>
<comment type="caution">
    <text evidence="3">The sequence shown here is derived from an EMBL/GenBank/DDBJ whole genome shotgun (WGS) entry which is preliminary data.</text>
</comment>
<keyword evidence="4" id="KW-1185">Reference proteome</keyword>
<protein>
    <submittedName>
        <fullName evidence="3">Uncharacterized protein</fullName>
    </submittedName>
</protein>
<evidence type="ECO:0000313" key="4">
    <source>
        <dbReference type="Proteomes" id="UP001232148"/>
    </source>
</evidence>
<name>A0AAD9HC02_9PEZI</name>
<evidence type="ECO:0000313" key="3">
    <source>
        <dbReference type="EMBL" id="KAK2026063.1"/>
    </source>
</evidence>
<feature type="signal peptide" evidence="2">
    <location>
        <begin position="1"/>
        <end position="18"/>
    </location>
</feature>
<evidence type="ECO:0000256" key="1">
    <source>
        <dbReference type="SAM" id="MobiDB-lite"/>
    </source>
</evidence>